<evidence type="ECO:0000256" key="2">
    <source>
        <dbReference type="ARBA" id="ARBA00023110"/>
    </source>
</evidence>
<reference evidence="7" key="1">
    <citation type="journal article" date="2019" name="Int. J. Syst. Evol. Microbiol.">
        <title>The Global Catalogue of Microorganisms (GCM) 10K type strain sequencing project: providing services to taxonomists for standard genome sequencing and annotation.</title>
        <authorList>
            <consortium name="The Broad Institute Genomics Platform"/>
            <consortium name="The Broad Institute Genome Sequencing Center for Infectious Disease"/>
            <person name="Wu L."/>
            <person name="Ma J."/>
        </authorList>
    </citation>
    <scope>NUCLEOTIDE SEQUENCE [LARGE SCALE GENOMIC DNA]</scope>
    <source>
        <strain evidence="7">CGMCC 1.13718</strain>
    </source>
</reference>
<dbReference type="CDD" id="cd00317">
    <property type="entry name" value="cyclophilin"/>
    <property type="match status" value="1"/>
</dbReference>
<evidence type="ECO:0000256" key="3">
    <source>
        <dbReference type="ARBA" id="ARBA00023235"/>
    </source>
</evidence>
<proteinExistence type="predicted"/>
<dbReference type="PROSITE" id="PS50072">
    <property type="entry name" value="CSA_PPIASE_2"/>
    <property type="match status" value="1"/>
</dbReference>
<accession>A0ABW1YW28</accession>
<gene>
    <name evidence="6" type="ORF">ACFQBM_20390</name>
</gene>
<feature type="chain" id="PRO_5047304554" description="peptidylprolyl isomerase" evidence="4">
    <location>
        <begin position="19"/>
        <end position="290"/>
    </location>
</feature>
<sequence>MKKSIALLILLLTALANAGEPRPPSQVIAEAPAAHWRRAAPENTLYLELENGRVIIELAEQLAPGHVANIKALTHERFYDGLSVYRVIEGFVAQGGDMDGNKPVGEGKRTIPAEFSRKNIPAKQFTPLPGPDGYAPQTGFVHGFPAARDPKTGDTWLVHCNGAFAMAREQSIDSGGTEFYAVIGPAQRYLDRNTTVFGRVLEGMEILQQLERGNQAGGVLENPDNNRIVRMRVAADLPDKEREEFEVLKTDSSSFRELIAARSNRPEDWFVARPDYVDVCSVGIPTRRAN</sequence>
<keyword evidence="2" id="KW-0697">Rotamase</keyword>
<dbReference type="Pfam" id="PF00160">
    <property type="entry name" value="Pro_isomerase"/>
    <property type="match status" value="1"/>
</dbReference>
<dbReference type="Proteomes" id="UP001596425">
    <property type="component" value="Unassembled WGS sequence"/>
</dbReference>
<dbReference type="SUPFAM" id="SSF50891">
    <property type="entry name" value="Cyclophilin-like"/>
    <property type="match status" value="1"/>
</dbReference>
<dbReference type="InterPro" id="IPR044665">
    <property type="entry name" value="E_coli_cyclophilin_A-like"/>
</dbReference>
<name>A0ABW1YW28_9GAMM</name>
<evidence type="ECO:0000256" key="1">
    <source>
        <dbReference type="ARBA" id="ARBA00013194"/>
    </source>
</evidence>
<dbReference type="EC" id="5.2.1.8" evidence="1"/>
<evidence type="ECO:0000256" key="4">
    <source>
        <dbReference type="SAM" id="SignalP"/>
    </source>
</evidence>
<feature type="signal peptide" evidence="4">
    <location>
        <begin position="1"/>
        <end position="18"/>
    </location>
</feature>
<keyword evidence="7" id="KW-1185">Reference proteome</keyword>
<organism evidence="6 7">
    <name type="scientific">Microbulbifer taiwanensis</name>
    <dbReference type="NCBI Taxonomy" id="986746"/>
    <lineage>
        <taxon>Bacteria</taxon>
        <taxon>Pseudomonadati</taxon>
        <taxon>Pseudomonadota</taxon>
        <taxon>Gammaproteobacteria</taxon>
        <taxon>Cellvibrionales</taxon>
        <taxon>Microbulbiferaceae</taxon>
        <taxon>Microbulbifer</taxon>
    </lineage>
</organism>
<dbReference type="InterPro" id="IPR029000">
    <property type="entry name" value="Cyclophilin-like_dom_sf"/>
</dbReference>
<evidence type="ECO:0000259" key="5">
    <source>
        <dbReference type="PROSITE" id="PS50072"/>
    </source>
</evidence>
<evidence type="ECO:0000313" key="6">
    <source>
        <dbReference type="EMBL" id="MFC6635634.1"/>
    </source>
</evidence>
<keyword evidence="3 6" id="KW-0413">Isomerase</keyword>
<keyword evidence="4" id="KW-0732">Signal</keyword>
<feature type="domain" description="PPIase cyclophilin-type" evidence="5">
    <location>
        <begin position="52"/>
        <end position="229"/>
    </location>
</feature>
<protein>
    <recommendedName>
        <fullName evidence="1">peptidylprolyl isomerase</fullName>
        <ecNumber evidence="1">5.2.1.8</ecNumber>
    </recommendedName>
</protein>
<dbReference type="GO" id="GO:0003755">
    <property type="term" value="F:peptidyl-prolyl cis-trans isomerase activity"/>
    <property type="evidence" value="ECO:0007669"/>
    <property type="project" value="UniProtKB-EC"/>
</dbReference>
<dbReference type="EMBL" id="JBHSVR010000001">
    <property type="protein sequence ID" value="MFC6635634.1"/>
    <property type="molecule type" value="Genomic_DNA"/>
</dbReference>
<dbReference type="InterPro" id="IPR002130">
    <property type="entry name" value="Cyclophilin-type_PPIase_dom"/>
</dbReference>
<comment type="caution">
    <text evidence="6">The sequence shown here is derived from an EMBL/GenBank/DDBJ whole genome shotgun (WGS) entry which is preliminary data.</text>
</comment>
<dbReference type="RefSeq" id="WP_193192611.1">
    <property type="nucleotide sequence ID" value="NZ_JACZFR010000030.1"/>
</dbReference>
<dbReference type="PANTHER" id="PTHR43246">
    <property type="entry name" value="PEPTIDYL-PROLYL CIS-TRANS ISOMERASE CYP38, CHLOROPLASTIC"/>
    <property type="match status" value="1"/>
</dbReference>
<dbReference type="Gene3D" id="2.40.100.10">
    <property type="entry name" value="Cyclophilin-like"/>
    <property type="match status" value="1"/>
</dbReference>
<evidence type="ECO:0000313" key="7">
    <source>
        <dbReference type="Proteomes" id="UP001596425"/>
    </source>
</evidence>